<organism evidence="1 2">
    <name type="scientific">Streptomyces physcomitrii</name>
    <dbReference type="NCBI Taxonomy" id="2724184"/>
    <lineage>
        <taxon>Bacteria</taxon>
        <taxon>Bacillati</taxon>
        <taxon>Actinomycetota</taxon>
        <taxon>Actinomycetes</taxon>
        <taxon>Kitasatosporales</taxon>
        <taxon>Streptomycetaceae</taxon>
        <taxon>Streptomyces</taxon>
    </lineage>
</organism>
<dbReference type="EMBL" id="JAAWWP010000004">
    <property type="protein sequence ID" value="NKI41455.1"/>
    <property type="molecule type" value="Genomic_DNA"/>
</dbReference>
<gene>
    <name evidence="1" type="ORF">HFV08_09430</name>
</gene>
<reference evidence="1 2" key="1">
    <citation type="submission" date="2020-04" db="EMBL/GenBank/DDBJ databases">
        <title>Phylogenetic Diversity and Antibacterial Activity against Ralstonia solanacearum of Endophytic Actinomycete Isolated from Moss.</title>
        <authorList>
            <person name="Zhuang X."/>
        </authorList>
    </citation>
    <scope>NUCLEOTIDE SEQUENCE [LARGE SCALE GENOMIC DNA]</scope>
    <source>
        <strain evidence="1 2">LD120</strain>
    </source>
</reference>
<comment type="caution">
    <text evidence="1">The sequence shown here is derived from an EMBL/GenBank/DDBJ whole genome shotgun (WGS) entry which is preliminary data.</text>
</comment>
<name>A0ABX1H2D0_9ACTN</name>
<evidence type="ECO:0000313" key="1">
    <source>
        <dbReference type="EMBL" id="NKI41455.1"/>
    </source>
</evidence>
<dbReference type="RefSeq" id="WP_168537763.1">
    <property type="nucleotide sequence ID" value="NZ_JAAWWP010000004.1"/>
</dbReference>
<sequence length="398" mass="42909">MAGRRYGAGVAALCLALLAGCGGPARGGSEERAVQRLLDVRARAVLDRDERAYRGTEEGPAREDPEFGNLAEVPLTSWTYRLTRLESTGSGRARARAELGYRLRGYDRAPLTATRTLDLRRHGGRWYVTGERSAGPARQFWEQGAVDAVRGARSLVLGVGQSGARLREFARLADAAVPRATRAWGDDWRQRVVVLVPRSPADMAGLLGAEPSVYRGIAAVTTGEVGGTGRAPADRVIVNPEAFGLLGETGRQVVMTHETTHVATRTRTTASTPLWLSEGFADWAGYRGTGRSAPEAAPELTRAVREGRLPRALPADADFGFGREAGALAEAYEGGWLACRLIAERWGLAQLREFYRAVGAHDGREGAVAAALDSVLGLREGEFTRQWQSYLRAELGGE</sequence>
<accession>A0ABX1H2D0</accession>
<proteinExistence type="predicted"/>
<dbReference type="PROSITE" id="PS51257">
    <property type="entry name" value="PROKAR_LIPOPROTEIN"/>
    <property type="match status" value="1"/>
</dbReference>
<evidence type="ECO:0008006" key="3">
    <source>
        <dbReference type="Google" id="ProtNLM"/>
    </source>
</evidence>
<keyword evidence="2" id="KW-1185">Reference proteome</keyword>
<dbReference type="Proteomes" id="UP000772196">
    <property type="component" value="Unassembled WGS sequence"/>
</dbReference>
<evidence type="ECO:0000313" key="2">
    <source>
        <dbReference type="Proteomes" id="UP000772196"/>
    </source>
</evidence>
<protein>
    <recommendedName>
        <fullName evidence="3">Lipoprotein</fullName>
    </recommendedName>
</protein>